<accession>A0A417XZD7</accession>
<evidence type="ECO:0000259" key="3">
    <source>
        <dbReference type="PROSITE" id="PS50977"/>
    </source>
</evidence>
<dbReference type="RefSeq" id="WP_118926683.1">
    <property type="nucleotide sequence ID" value="NZ_QXGH01000022.1"/>
</dbReference>
<evidence type="ECO:0000256" key="1">
    <source>
        <dbReference type="ARBA" id="ARBA00023125"/>
    </source>
</evidence>
<sequence length="202" mass="22209">MPVDVAAPDHSTRGRILAAAALALSTRGYARTHLADIAHLADLQPPAVYHYFESRDEIVAAVMREGQRLVRRHVEAALAALPREAGVADRLAAAIEAHLRVELELSDFARAVTRNAGHLPADLRSELARESREFHDVWRSLLEQAAHLGLLHPGFDLHAGRMLVIGALNWATEWWRPNIPIDEVVAAAQTMVLSGLLSNRRG</sequence>
<dbReference type="Proteomes" id="UP000283644">
    <property type="component" value="Unassembled WGS sequence"/>
</dbReference>
<dbReference type="OrthoDB" id="3784817at2"/>
<dbReference type="Gene3D" id="1.10.10.60">
    <property type="entry name" value="Homeodomain-like"/>
    <property type="match status" value="1"/>
</dbReference>
<name>A0A417XZD7_9ACTN</name>
<dbReference type="InterPro" id="IPR041490">
    <property type="entry name" value="KstR2_TetR_C"/>
</dbReference>
<dbReference type="Gene3D" id="1.10.357.10">
    <property type="entry name" value="Tetracycline Repressor, domain 2"/>
    <property type="match status" value="1"/>
</dbReference>
<comment type="caution">
    <text evidence="4">The sequence shown here is derived from an EMBL/GenBank/DDBJ whole genome shotgun (WGS) entry which is preliminary data.</text>
</comment>
<dbReference type="EMBL" id="QXGH01000022">
    <property type="protein sequence ID" value="RHW25716.1"/>
    <property type="molecule type" value="Genomic_DNA"/>
</dbReference>
<dbReference type="InterPro" id="IPR001647">
    <property type="entry name" value="HTH_TetR"/>
</dbReference>
<dbReference type="Pfam" id="PF17932">
    <property type="entry name" value="TetR_C_24"/>
    <property type="match status" value="1"/>
</dbReference>
<dbReference type="PRINTS" id="PR00455">
    <property type="entry name" value="HTHTETR"/>
</dbReference>
<evidence type="ECO:0000256" key="2">
    <source>
        <dbReference type="PROSITE-ProRule" id="PRU00335"/>
    </source>
</evidence>
<feature type="DNA-binding region" description="H-T-H motif" evidence="2">
    <location>
        <begin position="33"/>
        <end position="52"/>
    </location>
</feature>
<dbReference type="InterPro" id="IPR036271">
    <property type="entry name" value="Tet_transcr_reg_TetR-rel_C_sf"/>
</dbReference>
<feature type="domain" description="HTH tetR-type" evidence="3">
    <location>
        <begin position="10"/>
        <end position="70"/>
    </location>
</feature>
<organism evidence="4 5">
    <name type="scientific">Nocardioides immobilis</name>
    <dbReference type="NCBI Taxonomy" id="2049295"/>
    <lineage>
        <taxon>Bacteria</taxon>
        <taxon>Bacillati</taxon>
        <taxon>Actinomycetota</taxon>
        <taxon>Actinomycetes</taxon>
        <taxon>Propionibacteriales</taxon>
        <taxon>Nocardioidaceae</taxon>
        <taxon>Nocardioides</taxon>
    </lineage>
</organism>
<dbReference type="AlphaFoldDB" id="A0A417XZD7"/>
<keyword evidence="5" id="KW-1185">Reference proteome</keyword>
<dbReference type="GO" id="GO:0003700">
    <property type="term" value="F:DNA-binding transcription factor activity"/>
    <property type="evidence" value="ECO:0007669"/>
    <property type="project" value="TreeGrafter"/>
</dbReference>
<protein>
    <submittedName>
        <fullName evidence="4">TetR/AcrR family transcriptional regulator</fullName>
    </submittedName>
</protein>
<proteinExistence type="predicted"/>
<dbReference type="SUPFAM" id="SSF48498">
    <property type="entry name" value="Tetracyclin repressor-like, C-terminal domain"/>
    <property type="match status" value="1"/>
</dbReference>
<dbReference type="InterPro" id="IPR050109">
    <property type="entry name" value="HTH-type_TetR-like_transc_reg"/>
</dbReference>
<dbReference type="SUPFAM" id="SSF46689">
    <property type="entry name" value="Homeodomain-like"/>
    <property type="match status" value="1"/>
</dbReference>
<dbReference type="GO" id="GO:0000976">
    <property type="term" value="F:transcription cis-regulatory region binding"/>
    <property type="evidence" value="ECO:0007669"/>
    <property type="project" value="TreeGrafter"/>
</dbReference>
<dbReference type="PANTHER" id="PTHR30055:SF226">
    <property type="entry name" value="HTH-TYPE TRANSCRIPTIONAL REGULATOR PKSA"/>
    <property type="match status" value="1"/>
</dbReference>
<dbReference type="PANTHER" id="PTHR30055">
    <property type="entry name" value="HTH-TYPE TRANSCRIPTIONAL REGULATOR RUTR"/>
    <property type="match status" value="1"/>
</dbReference>
<dbReference type="PROSITE" id="PS50977">
    <property type="entry name" value="HTH_TETR_2"/>
    <property type="match status" value="1"/>
</dbReference>
<evidence type="ECO:0000313" key="5">
    <source>
        <dbReference type="Proteomes" id="UP000283644"/>
    </source>
</evidence>
<keyword evidence="1 2" id="KW-0238">DNA-binding</keyword>
<reference evidence="4 5" key="1">
    <citation type="submission" date="2018-09" db="EMBL/GenBank/DDBJ databases">
        <title>Genome sequencing of Nocardioides immobilis CCTCC AB 2017083 for comparison to Nocardioides silvaticus.</title>
        <authorList>
            <person name="Li C."/>
            <person name="Wang G."/>
        </authorList>
    </citation>
    <scope>NUCLEOTIDE SEQUENCE [LARGE SCALE GENOMIC DNA]</scope>
    <source>
        <strain evidence="4 5">CCTCC AB 2017083</strain>
    </source>
</reference>
<gene>
    <name evidence="4" type="ORF">D0Z08_18255</name>
</gene>
<evidence type="ECO:0000313" key="4">
    <source>
        <dbReference type="EMBL" id="RHW25716.1"/>
    </source>
</evidence>
<dbReference type="InterPro" id="IPR009057">
    <property type="entry name" value="Homeodomain-like_sf"/>
</dbReference>
<dbReference type="Pfam" id="PF00440">
    <property type="entry name" value="TetR_N"/>
    <property type="match status" value="1"/>
</dbReference>